<protein>
    <recommendedName>
        <fullName evidence="4">Membrane protein 6-pyruvoyl-tetrahydropterin synthase-related domain-containing protein</fullName>
    </recommendedName>
</protein>
<accession>K8ZKC6</accession>
<feature type="transmembrane region" description="Helical" evidence="1">
    <location>
        <begin position="175"/>
        <end position="207"/>
    </location>
</feature>
<organism evidence="2 3">
    <name type="scientific">Catellicoccus marimammalium M35/04/3</name>
    <dbReference type="NCBI Taxonomy" id="1234409"/>
    <lineage>
        <taxon>Bacteria</taxon>
        <taxon>Bacillati</taxon>
        <taxon>Bacillota</taxon>
        <taxon>Bacilli</taxon>
        <taxon>Lactobacillales</taxon>
        <taxon>Enterococcaceae</taxon>
        <taxon>Catellicoccus</taxon>
    </lineage>
</organism>
<comment type="caution">
    <text evidence="2">The sequence shown here is derived from an EMBL/GenBank/DDBJ whole genome shotgun (WGS) entry which is preliminary data.</text>
</comment>
<feature type="transmembrane region" description="Helical" evidence="1">
    <location>
        <begin position="152"/>
        <end position="169"/>
    </location>
</feature>
<evidence type="ECO:0000256" key="1">
    <source>
        <dbReference type="SAM" id="Phobius"/>
    </source>
</evidence>
<dbReference type="RefSeq" id="WP_009491648.1">
    <property type="nucleotide sequence ID" value="NZ_AMYT01000021.1"/>
</dbReference>
<feature type="transmembrane region" description="Helical" evidence="1">
    <location>
        <begin position="340"/>
        <end position="362"/>
    </location>
</feature>
<feature type="transmembrane region" description="Helical" evidence="1">
    <location>
        <begin position="219"/>
        <end position="242"/>
    </location>
</feature>
<evidence type="ECO:0000313" key="3">
    <source>
        <dbReference type="Proteomes" id="UP000016057"/>
    </source>
</evidence>
<dbReference type="eggNOG" id="COG5617">
    <property type="taxonomic scope" value="Bacteria"/>
</dbReference>
<name>K8ZKC6_9ENTE</name>
<keyword evidence="1" id="KW-0472">Membrane</keyword>
<dbReference type="EMBL" id="AMYT01000021">
    <property type="protein sequence ID" value="EKU27033.1"/>
    <property type="molecule type" value="Genomic_DNA"/>
</dbReference>
<reference evidence="2 3" key="1">
    <citation type="journal article" date="2013" name="Genome Announc.">
        <title>Draft Genome Sequence of Catellicoccus marimammalium, a Novel Species Commonly Found in Gull Feces.</title>
        <authorList>
            <person name="Weigand M.R."/>
            <person name="Ryu H."/>
            <person name="Bozcek L."/>
            <person name="Konstantinidis K.T."/>
            <person name="Santo Domingo J.W."/>
        </authorList>
    </citation>
    <scope>NUCLEOTIDE SEQUENCE [LARGE SCALE GENOMIC DNA]</scope>
    <source>
        <strain evidence="2 3">M35/04/3</strain>
    </source>
</reference>
<dbReference type="OrthoDB" id="9784157at2"/>
<feature type="transmembrane region" description="Helical" evidence="1">
    <location>
        <begin position="518"/>
        <end position="539"/>
    </location>
</feature>
<feature type="transmembrane region" description="Helical" evidence="1">
    <location>
        <begin position="74"/>
        <end position="89"/>
    </location>
</feature>
<feature type="transmembrane region" description="Helical" evidence="1">
    <location>
        <begin position="96"/>
        <end position="116"/>
    </location>
</feature>
<feature type="transmembrane region" description="Helical" evidence="1">
    <location>
        <begin position="278"/>
        <end position="296"/>
    </location>
</feature>
<feature type="transmembrane region" description="Helical" evidence="1">
    <location>
        <begin position="308"/>
        <end position="325"/>
    </location>
</feature>
<sequence length="547" mass="64315">MNEKKKTKIIFLCFLFLSILITIVPILSSKELGIVRVNDFNFHASRVESMINLWKSPTNFRFFHQYGAPTNYCYPWWTLVPWFLFYIITHKIVLSYFCFIGLLTLITLCTCYYVAVKITNKQGIGIIFAIFYSFSFYRLYNIFYRFAIGETIAMTFLPILLYALYKILYKKENQYWFLLTIAMTLTAYTHLLSLLFYTIFLVLFYIGATFIGQVHIKEWWSLIKAGIWSGILSLGSLIPMIVMSAQHKLFTPEKGDVYERALTGEDFIFSHLELVFKGNHYTIGIFLFLCVFIVCWRWKDYNWWGKELIIFSILGLVSTTKLIPWDKIQPTILGSIQFPWRLLVFPTCFISLLIAISFYNLLSRKNFYIMVSVLYLMVNIATIVEYYSITANKNTFYTLHSEKVIQNSLVNKSRWLGSGRTDYFLDKSIPYYKNFKNHRVYIDHHFKKVKTKVANSQILFTIPSDKEQEVILPVGAYNYMHVWVNGKPTSWKEGHTGGIKIKVFEGNQKVLVKAKNPIWYLPLQIFSFIGLLGFTIFNIKKIKKRKR</sequence>
<dbReference type="AlphaFoldDB" id="K8ZKC6"/>
<keyword evidence="1" id="KW-1133">Transmembrane helix</keyword>
<feature type="transmembrane region" description="Helical" evidence="1">
    <location>
        <begin position="9"/>
        <end position="28"/>
    </location>
</feature>
<keyword evidence="1" id="KW-0812">Transmembrane</keyword>
<feature type="transmembrane region" description="Helical" evidence="1">
    <location>
        <begin position="122"/>
        <end position="140"/>
    </location>
</feature>
<proteinExistence type="predicted"/>
<evidence type="ECO:0000313" key="2">
    <source>
        <dbReference type="EMBL" id="EKU27033.1"/>
    </source>
</evidence>
<gene>
    <name evidence="2" type="ORF">C683_1029</name>
</gene>
<dbReference type="STRING" id="1234409.C683_1029"/>
<feature type="transmembrane region" description="Helical" evidence="1">
    <location>
        <begin position="367"/>
        <end position="389"/>
    </location>
</feature>
<dbReference type="Proteomes" id="UP000016057">
    <property type="component" value="Unassembled WGS sequence"/>
</dbReference>
<keyword evidence="3" id="KW-1185">Reference proteome</keyword>
<evidence type="ECO:0008006" key="4">
    <source>
        <dbReference type="Google" id="ProtNLM"/>
    </source>
</evidence>